<dbReference type="AlphaFoldDB" id="A0A9P0A914"/>
<name>A0A9P0A914_BEMTA</name>
<dbReference type="Proteomes" id="UP001152759">
    <property type="component" value="Chromosome 3"/>
</dbReference>
<gene>
    <name evidence="1" type="ORF">BEMITA_LOCUS6354</name>
</gene>
<accession>A0A9P0A914</accession>
<reference evidence="1" key="1">
    <citation type="submission" date="2021-12" db="EMBL/GenBank/DDBJ databases">
        <authorList>
            <person name="King R."/>
        </authorList>
    </citation>
    <scope>NUCLEOTIDE SEQUENCE</scope>
</reference>
<sequence length="302" mass="34462">MPRPFSPILIVCPYGGVASGFLPLPDTFPRRYEGGKHGQEENVNVSIGYCMLGFCWCRLNPNLRIPGAPNTWNKLTFLAAKAQKSYQYRRNFGSDASRKRAATTTPQHLAQNYRQKELRLANECSSRRTSRRRKSREVVRKRRINCIREMKDILVFQFSKSADIEVEKDKFLPLIKREFPALPLSGKKNINVLSCLKKLGMEKYTAFLEELGYRVPKSPDDLLLQINSTEQLESTAFLEDEVPYDGLESTDIPQNVCSGKQAELTKHLCKLTKEELERELAKHGVPYVYARTKDAADALAKI</sequence>
<organism evidence="1 2">
    <name type="scientific">Bemisia tabaci</name>
    <name type="common">Sweetpotato whitefly</name>
    <name type="synonym">Aleurodes tabaci</name>
    <dbReference type="NCBI Taxonomy" id="7038"/>
    <lineage>
        <taxon>Eukaryota</taxon>
        <taxon>Metazoa</taxon>
        <taxon>Ecdysozoa</taxon>
        <taxon>Arthropoda</taxon>
        <taxon>Hexapoda</taxon>
        <taxon>Insecta</taxon>
        <taxon>Pterygota</taxon>
        <taxon>Neoptera</taxon>
        <taxon>Paraneoptera</taxon>
        <taxon>Hemiptera</taxon>
        <taxon>Sternorrhyncha</taxon>
        <taxon>Aleyrodoidea</taxon>
        <taxon>Aleyrodidae</taxon>
        <taxon>Aleyrodinae</taxon>
        <taxon>Bemisia</taxon>
    </lineage>
</organism>
<dbReference type="EMBL" id="OU963864">
    <property type="protein sequence ID" value="CAH0387327.1"/>
    <property type="molecule type" value="Genomic_DNA"/>
</dbReference>
<proteinExistence type="predicted"/>
<keyword evidence="2" id="KW-1185">Reference proteome</keyword>
<evidence type="ECO:0000313" key="1">
    <source>
        <dbReference type="EMBL" id="CAH0387327.1"/>
    </source>
</evidence>
<protein>
    <submittedName>
        <fullName evidence="1">Uncharacterized protein</fullName>
    </submittedName>
</protein>
<evidence type="ECO:0000313" key="2">
    <source>
        <dbReference type="Proteomes" id="UP001152759"/>
    </source>
</evidence>